<dbReference type="InterPro" id="IPR050707">
    <property type="entry name" value="HTH_MetabolicPath_Reg"/>
</dbReference>
<keyword evidence="7" id="KW-1185">Reference proteome</keyword>
<proteinExistence type="predicted"/>
<dbReference type="OrthoDB" id="9807558at2"/>
<evidence type="ECO:0000256" key="3">
    <source>
        <dbReference type="ARBA" id="ARBA00023163"/>
    </source>
</evidence>
<dbReference type="PANTHER" id="PTHR30136">
    <property type="entry name" value="HELIX-TURN-HELIX TRANSCRIPTIONAL REGULATOR, ICLR FAMILY"/>
    <property type="match status" value="1"/>
</dbReference>
<sequence length="273" mass="29157">MSSGHSRRVARPAADESAGERDVAGVALFAKVNSVISILEEGQEIAATEIAARMGEPLSSVYRLLQSMIGIGWVDRGHRRGSYRLGLSMLTVGGQLEDRLDIRKTALPSLRHLLEVIGVTSFLCVRRDTRAVCLERLEGEAVRSLAMQLGSSLPLYAGAAPRAILAFLPLGEQRSALKVVRIPGDPPRPDAAAIQTDIEQVRREGYAVSDGDVTPGIAALGAPVFNHRGELEAAISISGLRAQILGSTRDRNVELIIAGAREVSRALGQQVAE</sequence>
<keyword evidence="1" id="KW-0805">Transcription regulation</keyword>
<reference evidence="6 7" key="1">
    <citation type="submission" date="2019-02" db="EMBL/GenBank/DDBJ databases">
        <title>Kribbella capetownensis sp. nov. and Kribbella speibonae sp. nov., isolated from soil.</title>
        <authorList>
            <person name="Curtis S.M."/>
            <person name="Norton I."/>
            <person name="Everest G.J."/>
            <person name="Meyers P.R."/>
        </authorList>
    </citation>
    <scope>NUCLEOTIDE SEQUENCE [LARGE SCALE GENOMIC DNA]</scope>
    <source>
        <strain evidence="6 7">NRRL B-24813</strain>
    </source>
</reference>
<dbReference type="Proteomes" id="UP000291144">
    <property type="component" value="Unassembled WGS sequence"/>
</dbReference>
<evidence type="ECO:0000259" key="4">
    <source>
        <dbReference type="PROSITE" id="PS51077"/>
    </source>
</evidence>
<keyword evidence="3" id="KW-0804">Transcription</keyword>
<dbReference type="Pfam" id="PF09339">
    <property type="entry name" value="HTH_IclR"/>
    <property type="match status" value="1"/>
</dbReference>
<dbReference type="GO" id="GO:0003677">
    <property type="term" value="F:DNA binding"/>
    <property type="evidence" value="ECO:0007669"/>
    <property type="project" value="UniProtKB-KW"/>
</dbReference>
<evidence type="ECO:0000313" key="7">
    <source>
        <dbReference type="Proteomes" id="UP000291144"/>
    </source>
</evidence>
<feature type="domain" description="HTH iclR-type" evidence="4">
    <location>
        <begin position="26"/>
        <end position="87"/>
    </location>
</feature>
<evidence type="ECO:0000256" key="1">
    <source>
        <dbReference type="ARBA" id="ARBA00023015"/>
    </source>
</evidence>
<organism evidence="6 7">
    <name type="scientific">Kribbella pittospori</name>
    <dbReference type="NCBI Taxonomy" id="722689"/>
    <lineage>
        <taxon>Bacteria</taxon>
        <taxon>Bacillati</taxon>
        <taxon>Actinomycetota</taxon>
        <taxon>Actinomycetes</taxon>
        <taxon>Propionibacteriales</taxon>
        <taxon>Kribbellaceae</taxon>
        <taxon>Kribbella</taxon>
    </lineage>
</organism>
<dbReference type="PANTHER" id="PTHR30136:SF8">
    <property type="entry name" value="TRANSCRIPTIONAL REGULATORY PROTEIN"/>
    <property type="match status" value="1"/>
</dbReference>
<evidence type="ECO:0000259" key="5">
    <source>
        <dbReference type="PROSITE" id="PS51078"/>
    </source>
</evidence>
<dbReference type="Gene3D" id="1.10.10.10">
    <property type="entry name" value="Winged helix-like DNA-binding domain superfamily/Winged helix DNA-binding domain"/>
    <property type="match status" value="1"/>
</dbReference>
<evidence type="ECO:0000256" key="2">
    <source>
        <dbReference type="ARBA" id="ARBA00023125"/>
    </source>
</evidence>
<dbReference type="PROSITE" id="PS51078">
    <property type="entry name" value="ICLR_ED"/>
    <property type="match status" value="1"/>
</dbReference>
<dbReference type="SMART" id="SM00346">
    <property type="entry name" value="HTH_ICLR"/>
    <property type="match status" value="1"/>
</dbReference>
<dbReference type="GO" id="GO:0003700">
    <property type="term" value="F:DNA-binding transcription factor activity"/>
    <property type="evidence" value="ECO:0007669"/>
    <property type="project" value="TreeGrafter"/>
</dbReference>
<dbReference type="InterPro" id="IPR014757">
    <property type="entry name" value="Tscrpt_reg_IclR_C"/>
</dbReference>
<protein>
    <submittedName>
        <fullName evidence="6">IclR family transcriptional regulator</fullName>
    </submittedName>
</protein>
<feature type="domain" description="IclR-ED" evidence="5">
    <location>
        <begin position="88"/>
        <end position="269"/>
    </location>
</feature>
<keyword evidence="2" id="KW-0238">DNA-binding</keyword>
<dbReference type="PROSITE" id="PS51077">
    <property type="entry name" value="HTH_ICLR"/>
    <property type="match status" value="1"/>
</dbReference>
<gene>
    <name evidence="6" type="ORF">E0H73_41710</name>
</gene>
<dbReference type="Gene3D" id="3.30.450.40">
    <property type="match status" value="1"/>
</dbReference>
<evidence type="ECO:0000313" key="6">
    <source>
        <dbReference type="EMBL" id="TCC50409.1"/>
    </source>
</evidence>
<dbReference type="AlphaFoldDB" id="A0A4R0JTX5"/>
<dbReference type="InterPro" id="IPR029016">
    <property type="entry name" value="GAF-like_dom_sf"/>
</dbReference>
<dbReference type="InterPro" id="IPR005471">
    <property type="entry name" value="Tscrpt_reg_IclR_N"/>
</dbReference>
<dbReference type="EMBL" id="SJKB01000025">
    <property type="protein sequence ID" value="TCC50409.1"/>
    <property type="molecule type" value="Genomic_DNA"/>
</dbReference>
<dbReference type="InterPro" id="IPR036390">
    <property type="entry name" value="WH_DNA-bd_sf"/>
</dbReference>
<name>A0A4R0JTX5_9ACTN</name>
<dbReference type="InterPro" id="IPR036388">
    <property type="entry name" value="WH-like_DNA-bd_sf"/>
</dbReference>
<dbReference type="SUPFAM" id="SSF55781">
    <property type="entry name" value="GAF domain-like"/>
    <property type="match status" value="1"/>
</dbReference>
<dbReference type="Pfam" id="PF01614">
    <property type="entry name" value="IclR_C"/>
    <property type="match status" value="1"/>
</dbReference>
<accession>A0A4R0JTX5</accession>
<comment type="caution">
    <text evidence="6">The sequence shown here is derived from an EMBL/GenBank/DDBJ whole genome shotgun (WGS) entry which is preliminary data.</text>
</comment>
<dbReference type="SUPFAM" id="SSF46785">
    <property type="entry name" value="Winged helix' DNA-binding domain"/>
    <property type="match status" value="1"/>
</dbReference>
<dbReference type="GO" id="GO:0045892">
    <property type="term" value="P:negative regulation of DNA-templated transcription"/>
    <property type="evidence" value="ECO:0007669"/>
    <property type="project" value="TreeGrafter"/>
</dbReference>